<proteinExistence type="predicted"/>
<name>A0A2S5TFC7_9GAMM</name>
<reference evidence="2 3" key="1">
    <citation type="submission" date="2018-02" db="EMBL/GenBank/DDBJ databases">
        <title>Genome sequencing of Solimonas sp. HR-BB.</title>
        <authorList>
            <person name="Lee Y."/>
            <person name="Jeon C.O."/>
        </authorList>
    </citation>
    <scope>NUCLEOTIDE SEQUENCE [LARGE SCALE GENOMIC DNA]</scope>
    <source>
        <strain evidence="2 3">HR-BB</strain>
    </source>
</reference>
<evidence type="ECO:0000256" key="1">
    <source>
        <dbReference type="SAM" id="MobiDB-lite"/>
    </source>
</evidence>
<evidence type="ECO:0000313" key="3">
    <source>
        <dbReference type="Proteomes" id="UP000238220"/>
    </source>
</evidence>
<accession>A0A2S5TFC7</accession>
<feature type="region of interest" description="Disordered" evidence="1">
    <location>
        <begin position="59"/>
        <end position="92"/>
    </location>
</feature>
<organism evidence="2 3">
    <name type="scientific">Solimonas fluminis</name>
    <dbReference type="NCBI Taxonomy" id="2086571"/>
    <lineage>
        <taxon>Bacteria</taxon>
        <taxon>Pseudomonadati</taxon>
        <taxon>Pseudomonadota</taxon>
        <taxon>Gammaproteobacteria</taxon>
        <taxon>Nevskiales</taxon>
        <taxon>Nevskiaceae</taxon>
        <taxon>Solimonas</taxon>
    </lineage>
</organism>
<keyword evidence="3" id="KW-1185">Reference proteome</keyword>
<dbReference type="OrthoDB" id="9921971at2"/>
<sequence>MADADCKAKLEQHKSQREARKAECAKNPTQCKAERQKHREALKARCEADAGCKAKMEKRRAAREERCAKDPSACEPPRQPWDGTGTAPSAPR</sequence>
<feature type="region of interest" description="Disordered" evidence="1">
    <location>
        <begin position="1"/>
        <end position="38"/>
    </location>
</feature>
<dbReference type="AlphaFoldDB" id="A0A2S5TFC7"/>
<feature type="compositionally biased region" description="Basic and acidic residues" evidence="1">
    <location>
        <begin position="1"/>
        <end position="24"/>
    </location>
</feature>
<dbReference type="Proteomes" id="UP000238220">
    <property type="component" value="Unassembled WGS sequence"/>
</dbReference>
<dbReference type="EMBL" id="PSNW01000006">
    <property type="protein sequence ID" value="PPE73690.1"/>
    <property type="molecule type" value="Genomic_DNA"/>
</dbReference>
<gene>
    <name evidence="2" type="ORF">C3942_12920</name>
</gene>
<comment type="caution">
    <text evidence="2">The sequence shown here is derived from an EMBL/GenBank/DDBJ whole genome shotgun (WGS) entry which is preliminary data.</text>
</comment>
<evidence type="ECO:0000313" key="2">
    <source>
        <dbReference type="EMBL" id="PPE73690.1"/>
    </source>
</evidence>
<protein>
    <submittedName>
        <fullName evidence="2">Uncharacterized protein</fullName>
    </submittedName>
</protein>